<sequence>MAAVSSYRLETPRPRPPPPVPIRTNNRSPGPYGNRSRAENIKPLPYDLHTGTPTSPTFSKSPTSPTHRSQSRASRARMTPPPHRAPTPSQPLERDLEKFTDLCRAWYFNQDDDAGRAMTQTLATLPSSHRAPFARLQASIRSAYHASVNARRNAEFQAHVATTCPGGSLMAHARADPMGPAARKERLERFERFVRTWCTMNMPGTKPFFEGLWAVMRLSVIPEHLGGAGPHRIEWEIDDAVFKESAGKDFMFEAIDMVKGVLGFEEGPSLKRSPTMNGPAPYSPFTPLSPIHSRSQSQPLPTVGSSRTRSNKPPPIASTTQTKRPRAPSDPFLDTHTPTPLSSSYSSANTMAQLSTSGSSTGDEPSLPPTPQTETIDPFRTASTRLDPDADGYMRTWIAPDLSNLEYLSLLKVFPAFVVQNPLPRFPVAVPARARDIEEGAAMQDPPKDIRVGTGTMCIGQQKRQPGWQATWWIRFKLWLRTLFS</sequence>
<organism evidence="2 3">
    <name type="scientific">Phlebiopsis gigantea (strain 11061_1 CR5-6)</name>
    <name type="common">White-rot fungus</name>
    <name type="synonym">Peniophora gigantea</name>
    <dbReference type="NCBI Taxonomy" id="745531"/>
    <lineage>
        <taxon>Eukaryota</taxon>
        <taxon>Fungi</taxon>
        <taxon>Dikarya</taxon>
        <taxon>Basidiomycota</taxon>
        <taxon>Agaricomycotina</taxon>
        <taxon>Agaricomycetes</taxon>
        <taxon>Polyporales</taxon>
        <taxon>Phanerochaetaceae</taxon>
        <taxon>Phlebiopsis</taxon>
    </lineage>
</organism>
<feature type="compositionally biased region" description="Pro residues" evidence="1">
    <location>
        <begin position="79"/>
        <end position="89"/>
    </location>
</feature>
<feature type="compositionally biased region" description="Polar residues" evidence="1">
    <location>
        <begin position="336"/>
        <end position="363"/>
    </location>
</feature>
<evidence type="ECO:0000313" key="3">
    <source>
        <dbReference type="Proteomes" id="UP000053257"/>
    </source>
</evidence>
<feature type="compositionally biased region" description="Low complexity" evidence="1">
    <location>
        <begin position="50"/>
        <end position="66"/>
    </location>
</feature>
<dbReference type="OrthoDB" id="2568455at2759"/>
<accession>A0A0C3S9L0</accession>
<dbReference type="AlphaFoldDB" id="A0A0C3S9L0"/>
<dbReference type="EMBL" id="KN840480">
    <property type="protein sequence ID" value="KIP08397.1"/>
    <property type="molecule type" value="Genomic_DNA"/>
</dbReference>
<name>A0A0C3S9L0_PHLG1</name>
<proteinExistence type="predicted"/>
<feature type="compositionally biased region" description="Polar residues" evidence="1">
    <location>
        <begin position="292"/>
        <end position="308"/>
    </location>
</feature>
<feature type="region of interest" description="Disordered" evidence="1">
    <location>
        <begin position="1"/>
        <end position="93"/>
    </location>
</feature>
<gene>
    <name evidence="2" type="ORF">PHLGIDRAFT_29568</name>
</gene>
<feature type="region of interest" description="Disordered" evidence="1">
    <location>
        <begin position="270"/>
        <end position="387"/>
    </location>
</feature>
<evidence type="ECO:0000313" key="2">
    <source>
        <dbReference type="EMBL" id="KIP08397.1"/>
    </source>
</evidence>
<protein>
    <submittedName>
        <fullName evidence="2">Uncharacterized protein</fullName>
    </submittedName>
</protein>
<keyword evidence="3" id="KW-1185">Reference proteome</keyword>
<evidence type="ECO:0000256" key="1">
    <source>
        <dbReference type="SAM" id="MobiDB-lite"/>
    </source>
</evidence>
<dbReference type="HOGENOM" id="CLU_022092_0_0_1"/>
<dbReference type="Proteomes" id="UP000053257">
    <property type="component" value="Unassembled WGS sequence"/>
</dbReference>
<reference evidence="2 3" key="1">
    <citation type="journal article" date="2014" name="PLoS Genet.">
        <title>Analysis of the Phlebiopsis gigantea genome, transcriptome and secretome provides insight into its pioneer colonization strategies of wood.</title>
        <authorList>
            <person name="Hori C."/>
            <person name="Ishida T."/>
            <person name="Igarashi K."/>
            <person name="Samejima M."/>
            <person name="Suzuki H."/>
            <person name="Master E."/>
            <person name="Ferreira P."/>
            <person name="Ruiz-Duenas F.J."/>
            <person name="Held B."/>
            <person name="Canessa P."/>
            <person name="Larrondo L.F."/>
            <person name="Schmoll M."/>
            <person name="Druzhinina I.S."/>
            <person name="Kubicek C.P."/>
            <person name="Gaskell J.A."/>
            <person name="Kersten P."/>
            <person name="St John F."/>
            <person name="Glasner J."/>
            <person name="Sabat G."/>
            <person name="Splinter BonDurant S."/>
            <person name="Syed K."/>
            <person name="Yadav J."/>
            <person name="Mgbeahuruike A.C."/>
            <person name="Kovalchuk A."/>
            <person name="Asiegbu F.O."/>
            <person name="Lackner G."/>
            <person name="Hoffmeister D."/>
            <person name="Rencoret J."/>
            <person name="Gutierrez A."/>
            <person name="Sun H."/>
            <person name="Lindquist E."/>
            <person name="Barry K."/>
            <person name="Riley R."/>
            <person name="Grigoriev I.V."/>
            <person name="Henrissat B."/>
            <person name="Kues U."/>
            <person name="Berka R.M."/>
            <person name="Martinez A.T."/>
            <person name="Covert S.F."/>
            <person name="Blanchette R.A."/>
            <person name="Cullen D."/>
        </authorList>
    </citation>
    <scope>NUCLEOTIDE SEQUENCE [LARGE SCALE GENOMIC DNA]</scope>
    <source>
        <strain evidence="2 3">11061_1 CR5-6</strain>
    </source>
</reference>